<proteinExistence type="inferred from homology"/>
<dbReference type="InterPro" id="IPR039770">
    <property type="entry name" value="Rpf2"/>
</dbReference>
<feature type="domain" description="Brix" evidence="6">
    <location>
        <begin position="28"/>
        <end position="242"/>
    </location>
</feature>
<name>A0A8H6BS15_CANAX</name>
<dbReference type="Gene3D" id="2.130.10.10">
    <property type="entry name" value="YVTN repeat-like/Quinoprotein amine dehydrogenase"/>
    <property type="match status" value="1"/>
</dbReference>
<dbReference type="PANTHER" id="PTHR12728:SF0">
    <property type="entry name" value="RIBOSOME PRODUCTION FACTOR 2 HOMOLOG"/>
    <property type="match status" value="1"/>
</dbReference>
<dbReference type="PANTHER" id="PTHR12728">
    <property type="entry name" value="BRIX DOMAIN CONTAINING PROTEIN"/>
    <property type="match status" value="1"/>
</dbReference>
<dbReference type="Pfam" id="PF04427">
    <property type="entry name" value="Brix"/>
    <property type="match status" value="1"/>
</dbReference>
<dbReference type="GO" id="GO:0005730">
    <property type="term" value="C:nucleolus"/>
    <property type="evidence" value="ECO:0007669"/>
    <property type="project" value="UniProtKB-SubCell"/>
</dbReference>
<evidence type="ECO:0000256" key="5">
    <source>
        <dbReference type="RuleBase" id="RU367086"/>
    </source>
</evidence>
<comment type="caution">
    <text evidence="7">The sequence shown here is derived from an EMBL/GenBank/DDBJ whole genome shotgun (WGS) entry which is preliminary data.</text>
</comment>
<reference evidence="7 8" key="1">
    <citation type="submission" date="2020-03" db="EMBL/GenBank/DDBJ databases">
        <title>FDA dAtabase for Regulatory Grade micrObial Sequences (FDA-ARGOS): Supporting development and validation of Infectious Disease Dx tests.</title>
        <authorList>
            <person name="Campos J."/>
            <person name="Goldberg B."/>
            <person name="Tallon L."/>
            <person name="Sadzewicz L."/>
            <person name="Vavikolanu K."/>
            <person name="Mehta A."/>
            <person name="Aluvathingal J."/>
            <person name="Nadendla S."/>
            <person name="Nandy P."/>
            <person name="Geyer C."/>
            <person name="Yan Y."/>
            <person name="Sichtig H."/>
        </authorList>
    </citation>
    <scope>NUCLEOTIDE SEQUENCE [LARGE SCALE GENOMIC DNA]</scope>
    <source>
        <strain evidence="7 8">FDAARGOS_656</strain>
    </source>
</reference>
<dbReference type="Proteomes" id="UP000536275">
    <property type="component" value="Unassembled WGS sequence"/>
</dbReference>
<dbReference type="InterPro" id="IPR007187">
    <property type="entry name" value="Nucleoporin_Nup133/Nup155_C"/>
</dbReference>
<dbReference type="InterPro" id="IPR015943">
    <property type="entry name" value="WD40/YVTN_repeat-like_dom_sf"/>
</dbReference>
<comment type="similarity">
    <text evidence="2 5">Belongs to the RPF2 family.</text>
</comment>
<dbReference type="Pfam" id="PF08801">
    <property type="entry name" value="Nucleoporin_N"/>
    <property type="match status" value="2"/>
</dbReference>
<organism evidence="7 8">
    <name type="scientific">Candida albicans</name>
    <name type="common">Yeast</name>
    <dbReference type="NCBI Taxonomy" id="5476"/>
    <lineage>
        <taxon>Eukaryota</taxon>
        <taxon>Fungi</taxon>
        <taxon>Dikarya</taxon>
        <taxon>Ascomycota</taxon>
        <taxon>Saccharomycotina</taxon>
        <taxon>Pichiomycetes</taxon>
        <taxon>Debaryomycetaceae</taxon>
        <taxon>Candida/Lodderomyces clade</taxon>
        <taxon>Candida</taxon>
    </lineage>
</organism>
<dbReference type="GO" id="GO:0000027">
    <property type="term" value="P:ribosomal large subunit assembly"/>
    <property type="evidence" value="ECO:0007669"/>
    <property type="project" value="InterPro"/>
</dbReference>
<evidence type="ECO:0000256" key="3">
    <source>
        <dbReference type="ARBA" id="ARBA00022448"/>
    </source>
</evidence>
<dbReference type="AlphaFoldDB" id="A0A8H6BS15"/>
<dbReference type="InterPro" id="IPR007109">
    <property type="entry name" value="Brix"/>
</dbReference>
<keyword evidence="4 5" id="KW-0539">Nucleus</keyword>
<dbReference type="Gene3D" id="1.20.58.1380">
    <property type="match status" value="1"/>
</dbReference>
<comment type="subcellular location">
    <subcellularLocation>
        <location evidence="1 5">Nucleus</location>
        <location evidence="1 5">Nucleolus</location>
    </subcellularLocation>
</comment>
<dbReference type="SMART" id="SM00879">
    <property type="entry name" value="Brix"/>
    <property type="match status" value="1"/>
</dbReference>
<evidence type="ECO:0000256" key="2">
    <source>
        <dbReference type="ARBA" id="ARBA00010782"/>
    </source>
</evidence>
<evidence type="ECO:0000256" key="4">
    <source>
        <dbReference type="ARBA" id="ARBA00023242"/>
    </source>
</evidence>
<protein>
    <recommendedName>
        <fullName evidence="5">Ribosome production factor 2 homolog</fullName>
    </recommendedName>
    <alternativeName>
        <fullName evidence="5">Ribosome biogenesis protein RPF2 homolog</fullName>
    </alternativeName>
</protein>
<evidence type="ECO:0000313" key="8">
    <source>
        <dbReference type="Proteomes" id="UP000536275"/>
    </source>
</evidence>
<dbReference type="EMBL" id="JABWAD010000060">
    <property type="protein sequence ID" value="KAF6063477.1"/>
    <property type="molecule type" value="Genomic_DNA"/>
</dbReference>
<gene>
    <name evidence="7" type="primary">RPF2</name>
    <name evidence="7" type="ORF">FOB64_005117</name>
</gene>
<dbReference type="SUPFAM" id="SSF117289">
    <property type="entry name" value="Nucleoporin domain"/>
    <property type="match status" value="1"/>
</dbReference>
<keyword evidence="3" id="KW-0813">Transport</keyword>
<dbReference type="GO" id="GO:0005643">
    <property type="term" value="C:nuclear pore"/>
    <property type="evidence" value="ECO:0007669"/>
    <property type="project" value="UniProtKB-ARBA"/>
</dbReference>
<evidence type="ECO:0000259" key="6">
    <source>
        <dbReference type="PROSITE" id="PS50833"/>
    </source>
</evidence>
<accession>A0A8H6BS15</accession>
<dbReference type="InterPro" id="IPR014908">
    <property type="entry name" value="Nucleoporin_Nup133/Nup155_N"/>
</dbReference>
<dbReference type="PROSITE" id="PS50833">
    <property type="entry name" value="BRIX"/>
    <property type="match status" value="1"/>
</dbReference>
<dbReference type="Pfam" id="PF03177">
    <property type="entry name" value="Nucleoporin_C"/>
    <property type="match status" value="1"/>
</dbReference>
<dbReference type="GO" id="GO:0000463">
    <property type="term" value="P:maturation of LSU-rRNA from tricistronic rRNA transcript (SSU-rRNA, 5.8S rRNA, LSU-rRNA)"/>
    <property type="evidence" value="ECO:0007669"/>
    <property type="project" value="TreeGrafter"/>
</dbReference>
<sequence>MIRTIKPKNARSKRALAKKEAKLVENTKSALFVPGSTGNKFLHDAMCDLMAFKKPFAKKFSKKNEIRPFEDSSQLEFFAEKNDSSLMVFSSNNKKRPKTLTFVRFFNFKVYDMIGLSIQENHKLLQDFKKLTFTIGLKPMFVFNGPIFDSHPVYQHIKSLFLDFFRGEETDLQDVAGLQYVIALSAGEVEDLNNDKVLPLVHFRVYKLKSYKSGQKLPRIELDEIGPRFDFKIGRRITPTPDVEKEATKKPKQLEAKVKKNVTTDFMGDKVAQIHVGKQDLSKLQTRKMKGLKEKYDQESEEEDVYVSDEEYFDSESNYSLVINEDSIFVWCYKSTDATPLSIEFPIDKSIFQLPMAILTRPSSGTGQDPGLVILDSVSGLIKFYESVQHAPTLGLINDKSLEIDIPLKKDEYITLAENVEPAGIVIATSLQRCILISLRDFKSKPQLGYMELLNNEGFLQRFFKPETNEIVAIRSGKITNHGTIQEILVLDSSGNFYLYNYNLFSATASPYVDKKKSFRQSIRVEFDAYPGSNQIDKSGALPFGSHKLKTANFPSSKPKLYLPKPGKTAFVIIDNSVILTDLNTSYIESKNTLTYYKPRWEDVVRFKSSVEFVGSGFENQSPNSNPAVILINFDLSQRFGKDVIQRAIETIIEEILTSTSSYFPKTLPSISDLTNLKVKLYRKLIEYVKRNFDISIIPQIVENLEKTDVAHQMWTIVDANQEMKTVLETQLGDIREFFTHNVADINPVLTKFIENLVEKDLPTVPLVVKTLYNGVYLNEVEYVTQISKSWVFTTNLIIRAEEIFTRNFVESEGDPIVAYHLVQVLYYFVNSAIAYMRLTPENKAHLQDYQIWYNNRKQYWIGVLLKAGLEKEATEIAEKYHDFASLARILDIHQEETNSTDQSNYSKYFEEYGYSFASCVYDYYLEKNKIQELLLSFTNYKHLLLQYFKENPKKTANVSWIRYLLDSEFAEASNSLIVAAEENDSLDNQHIKYSLAKLSSVASGNGDNLKDINHELLIIKYQKIIKHSMQTMVE</sequence>
<evidence type="ECO:0000256" key="1">
    <source>
        <dbReference type="ARBA" id="ARBA00004604"/>
    </source>
</evidence>
<evidence type="ECO:0000313" key="7">
    <source>
        <dbReference type="EMBL" id="KAF6063477.1"/>
    </source>
</evidence>
<dbReference type="GO" id="GO:0019843">
    <property type="term" value="F:rRNA binding"/>
    <property type="evidence" value="ECO:0007669"/>
    <property type="project" value="UniProtKB-UniRule"/>
</dbReference>